<dbReference type="InterPro" id="IPR000591">
    <property type="entry name" value="DEP_dom"/>
</dbReference>
<sequence>MTEIVPSRVQSGICFSLFPLSTVLDHCIHLIPDSAQESYYLNMANSFATSFWTEDYITGINVLFEKLYQGCYECDEFVSLFQTRMTAEANHGSKLLQIPNTVSLNSLGFGRDDGASLKASFVSIQEQMKTEGKYHLQVAERIQSEVIDRFSKWSSDHSQRVRYSQKTLDAKVTKYVKNKQNVDKIQKKYFNKCRILEDVKSELGNVDFEEFLKDMTQVEVNEASNDGSPVILAGYEYKYSDFLEMLSKLLSEIPKRPFKRYLVNYDFCSTGSEVSSWVQLNIGIADIAKIEKFGQDLINLGYIRAIDSGSFAIGSQLHYQWRPEAFKEANLEMAYPQDSFQFSQEANRNNLTNYFGEVKELVSGVSNVDINDKSTIRKLVRECDELDKLYLKEVLNLDEERCKLEVTITDHLQFMEKCELDRLRALKKATQDFLVCLFNQAATPSQADYLIKLDSVFTGLTVAEENMQPEKDLNFVLENYQTGYYRPRSLVYDNFQSSKNKQIFGVELSIRCRMERKIVPLIVSSILTHMDHSYGLMENDDVRLSCWTSPVQLTMTHELRKRINHILLDSDSALNGDSKSYEKILAEYDAPVVTNVLKLYLLELPDSLVTGDYYDSIKSLYNQFGSADQTNERINGLVSFLTSLPTNNIATLDAILTHFNRIIETVKQNKTEDPALQQRHINDFKEKISHEFSTLVLRPKFNSGHSTGLNDKHCYKLVLDLLNNKQEIFGKVKKQVSSAKRSTSLSPASSVPPTSVAKKAVNELKRIDTSSRSVENRLHNIVTRKVSSSEGESAPDRANGLGPTTSVLAE</sequence>
<organism evidence="6 7">
    <name type="scientific">Komagataella phaffii (strain ATCC 76273 / CBS 7435 / CECT 11047 / NRRL Y-11430 / Wegner 21-1)</name>
    <name type="common">Yeast</name>
    <name type="synonym">Pichia pastoris</name>
    <dbReference type="NCBI Taxonomy" id="981350"/>
    <lineage>
        <taxon>Eukaryota</taxon>
        <taxon>Fungi</taxon>
        <taxon>Dikarya</taxon>
        <taxon>Ascomycota</taxon>
        <taxon>Saccharomycotina</taxon>
        <taxon>Pichiomycetes</taxon>
        <taxon>Pichiales</taxon>
        <taxon>Pichiaceae</taxon>
        <taxon>Komagataella</taxon>
    </lineage>
</organism>
<dbReference type="InterPro" id="IPR008936">
    <property type="entry name" value="Rho_GTPase_activation_prot"/>
</dbReference>
<evidence type="ECO:0000259" key="3">
    <source>
        <dbReference type="PROSITE" id="PS50186"/>
    </source>
</evidence>
<dbReference type="GO" id="GO:0005096">
    <property type="term" value="F:GTPase activator activity"/>
    <property type="evidence" value="ECO:0007669"/>
    <property type="project" value="TreeGrafter"/>
</dbReference>
<dbReference type="InterPro" id="IPR027267">
    <property type="entry name" value="AH/BAR_dom_sf"/>
</dbReference>
<dbReference type="PROSITE" id="PS50186">
    <property type="entry name" value="DEP"/>
    <property type="match status" value="1"/>
</dbReference>
<feature type="domain" description="Rho-GAP" evidence="4">
    <location>
        <begin position="506"/>
        <end position="729"/>
    </location>
</feature>
<reference evidence="6 7" key="3">
    <citation type="journal article" date="2016" name="FEMS Yeast Res.">
        <title>Curation of the genome annotation of Pichia pastoris (Komagataella phaffii) CBS7435 from gene level to protein function.</title>
        <authorList>
            <person name="Valli M."/>
            <person name="Tatto N.E."/>
            <person name="Peymann A."/>
            <person name="Gruber C."/>
            <person name="Landes N."/>
            <person name="Ekker H."/>
            <person name="Thallinger G.G."/>
            <person name="Mattanovich D."/>
            <person name="Gasser B."/>
            <person name="Graf A.B."/>
        </authorList>
    </citation>
    <scope>GENOME REANNOTATION</scope>
    <source>
        <strain evidence="6 7">ATCC 76273 / CBS 7435 / CECT 11047 / NRRL Y-11430 / Wegner 21-1</strain>
    </source>
</reference>
<evidence type="ECO:0000313" key="7">
    <source>
        <dbReference type="Proteomes" id="UP000006853"/>
    </source>
</evidence>
<evidence type="ECO:0000259" key="5">
    <source>
        <dbReference type="PROSITE" id="PS51741"/>
    </source>
</evidence>
<dbReference type="InterPro" id="IPR036390">
    <property type="entry name" value="WH_DNA-bd_sf"/>
</dbReference>
<keyword evidence="1" id="KW-0175">Coiled coil</keyword>
<gene>
    <name evidence="6" type="primary">RGD2</name>
    <name evidence="6" type="ordered locus">PP7435_Chr4-0340</name>
</gene>
<feature type="domain" description="DEP" evidence="3">
    <location>
        <begin position="249"/>
        <end position="344"/>
    </location>
</feature>
<dbReference type="SMART" id="SM00324">
    <property type="entry name" value="RhoGAP"/>
    <property type="match status" value="1"/>
</dbReference>
<feature type="compositionally biased region" description="Basic and acidic residues" evidence="2">
    <location>
        <begin position="768"/>
        <end position="778"/>
    </location>
</feature>
<dbReference type="PROSITE" id="PS50238">
    <property type="entry name" value="RHOGAP"/>
    <property type="match status" value="1"/>
</dbReference>
<feature type="domain" description="F-BAR" evidence="5">
    <location>
        <begin position="45"/>
        <end position="465"/>
    </location>
</feature>
<dbReference type="Gene3D" id="1.20.1270.60">
    <property type="entry name" value="Arfaptin homology (AH) domain/BAR domain"/>
    <property type="match status" value="2"/>
</dbReference>
<dbReference type="GO" id="GO:0007010">
    <property type="term" value="P:cytoskeleton organization"/>
    <property type="evidence" value="ECO:0007669"/>
    <property type="project" value="TreeGrafter"/>
</dbReference>
<evidence type="ECO:0000256" key="1">
    <source>
        <dbReference type="PROSITE-ProRule" id="PRU01077"/>
    </source>
</evidence>
<dbReference type="EMBL" id="FR839631">
    <property type="protein sequence ID" value="CCA40510.1"/>
    <property type="molecule type" value="Genomic_DNA"/>
</dbReference>
<dbReference type="SUPFAM" id="SSF46785">
    <property type="entry name" value="Winged helix' DNA-binding domain"/>
    <property type="match status" value="1"/>
</dbReference>
<dbReference type="SMART" id="SM00055">
    <property type="entry name" value="FCH"/>
    <property type="match status" value="1"/>
</dbReference>
<keyword evidence="7" id="KW-1185">Reference proteome</keyword>
<evidence type="ECO:0000256" key="2">
    <source>
        <dbReference type="SAM" id="MobiDB-lite"/>
    </source>
</evidence>
<name>F2QYN2_KOMPC</name>
<dbReference type="GO" id="GO:0005886">
    <property type="term" value="C:plasma membrane"/>
    <property type="evidence" value="ECO:0007669"/>
    <property type="project" value="TreeGrafter"/>
</dbReference>
<feature type="region of interest" description="Disordered" evidence="2">
    <location>
        <begin position="768"/>
        <end position="810"/>
    </location>
</feature>
<reference evidence="6 7" key="1">
    <citation type="journal article" date="2011" name="J. Biotechnol.">
        <title>High-quality genome sequence of Pichia pastoris CBS7435.</title>
        <authorList>
            <person name="Kuberl A."/>
            <person name="Schneider J."/>
            <person name="Thallinger G.G."/>
            <person name="Anderl I."/>
            <person name="Wibberg D."/>
            <person name="Hajek T."/>
            <person name="Jaenicke S."/>
            <person name="Brinkrolf K."/>
            <person name="Goesmann A."/>
            <person name="Szczepanowski R."/>
            <person name="Puhler A."/>
            <person name="Schwab H."/>
            <person name="Glieder A."/>
            <person name="Pichler H."/>
        </authorList>
    </citation>
    <scope>NUCLEOTIDE SEQUENCE [LARGE SCALE GENOMIC DNA]</scope>
    <source>
        <strain evidence="7">ATCC 76273 / CBS 7435 / CECT 11047 / NRRL Y-11430 / Wegner 21-1</strain>
    </source>
</reference>
<dbReference type="GO" id="GO:0007264">
    <property type="term" value="P:small GTPase-mediated signal transduction"/>
    <property type="evidence" value="ECO:0007669"/>
    <property type="project" value="TreeGrafter"/>
</dbReference>
<dbReference type="PANTHER" id="PTHR23065">
    <property type="entry name" value="PROLINE-SERINE-THREONINE PHOSPHATASE INTERACTING PROTEIN 1"/>
    <property type="match status" value="1"/>
</dbReference>
<dbReference type="GO" id="GO:0000935">
    <property type="term" value="C:division septum"/>
    <property type="evidence" value="ECO:0007669"/>
    <property type="project" value="TreeGrafter"/>
</dbReference>
<dbReference type="InterPro" id="IPR031160">
    <property type="entry name" value="F_BAR_dom"/>
</dbReference>
<dbReference type="AlphaFoldDB" id="F2QYN2"/>
<dbReference type="Pfam" id="PF00611">
    <property type="entry name" value="FCH"/>
    <property type="match status" value="1"/>
</dbReference>
<evidence type="ECO:0000259" key="4">
    <source>
        <dbReference type="PROSITE" id="PS50238"/>
    </source>
</evidence>
<dbReference type="Proteomes" id="UP000006853">
    <property type="component" value="Chromosome 4"/>
</dbReference>
<reference key="2">
    <citation type="submission" date="2011-04" db="EMBL/GenBank/DDBJ databases">
        <title>High-quality genome sequence of Pichia pastoris CBS 7435.</title>
        <authorList>
            <person name="Kueberl A."/>
            <person name="Schneider J."/>
            <person name="Thallinger G.G."/>
            <person name="Anderl I."/>
            <person name="Wibberg D."/>
            <person name="Hajek T."/>
            <person name="Jaenicke S."/>
            <person name="Brinkrolf K."/>
            <person name="Goesmann A."/>
            <person name="Szczepanowski R."/>
            <person name="Puehler A."/>
            <person name="Schwab H."/>
            <person name="Glieder A."/>
            <person name="Pichler H."/>
        </authorList>
    </citation>
    <scope>NUCLEOTIDE SEQUENCE</scope>
    <source>
        <strain>CBS 7435</strain>
    </source>
</reference>
<proteinExistence type="predicted"/>
<dbReference type="HOGENOM" id="CLU_008201_1_0_1"/>
<dbReference type="PANTHER" id="PTHR23065:SF17">
    <property type="entry name" value="RHO-GTPASE-ACTIVATING PROTEIN RGD2"/>
    <property type="match status" value="1"/>
</dbReference>
<dbReference type="InterPro" id="IPR001060">
    <property type="entry name" value="FCH_dom"/>
</dbReference>
<protein>
    <submittedName>
        <fullName evidence="6">Rho GTPase-activating protein</fullName>
    </submittedName>
</protein>
<dbReference type="GO" id="GO:0005737">
    <property type="term" value="C:cytoplasm"/>
    <property type="evidence" value="ECO:0007669"/>
    <property type="project" value="TreeGrafter"/>
</dbReference>
<dbReference type="Pfam" id="PF00620">
    <property type="entry name" value="RhoGAP"/>
    <property type="match status" value="1"/>
</dbReference>
<dbReference type="SUPFAM" id="SSF103657">
    <property type="entry name" value="BAR/IMD domain-like"/>
    <property type="match status" value="1"/>
</dbReference>
<dbReference type="InterPro" id="IPR000198">
    <property type="entry name" value="RhoGAP_dom"/>
</dbReference>
<accession>F2QYN2</accession>
<dbReference type="Gene3D" id="1.10.555.10">
    <property type="entry name" value="Rho GTPase activation protein"/>
    <property type="match status" value="1"/>
</dbReference>
<dbReference type="PROSITE" id="PS51741">
    <property type="entry name" value="F_BAR"/>
    <property type="match status" value="1"/>
</dbReference>
<dbReference type="SUPFAM" id="SSF48350">
    <property type="entry name" value="GTPase activation domain, GAP"/>
    <property type="match status" value="1"/>
</dbReference>
<evidence type="ECO:0000313" key="6">
    <source>
        <dbReference type="EMBL" id="CCA40510.1"/>
    </source>
</evidence>